<keyword evidence="1" id="KW-0175">Coiled coil</keyword>
<evidence type="ECO:0000313" key="3">
    <source>
        <dbReference type="EMBL" id="ORZ37981.1"/>
    </source>
</evidence>
<dbReference type="Gene3D" id="1.10.287.1490">
    <property type="match status" value="1"/>
</dbReference>
<evidence type="ECO:0000256" key="2">
    <source>
        <dbReference type="SAM" id="MobiDB-lite"/>
    </source>
</evidence>
<evidence type="ECO:0000256" key="1">
    <source>
        <dbReference type="SAM" id="Coils"/>
    </source>
</evidence>
<feature type="compositionally biased region" description="Polar residues" evidence="2">
    <location>
        <begin position="106"/>
        <end position="128"/>
    </location>
</feature>
<organism evidence="3 4">
    <name type="scientific">Catenaria anguillulae PL171</name>
    <dbReference type="NCBI Taxonomy" id="765915"/>
    <lineage>
        <taxon>Eukaryota</taxon>
        <taxon>Fungi</taxon>
        <taxon>Fungi incertae sedis</taxon>
        <taxon>Blastocladiomycota</taxon>
        <taxon>Blastocladiomycetes</taxon>
        <taxon>Blastocladiales</taxon>
        <taxon>Catenariaceae</taxon>
        <taxon>Catenaria</taxon>
    </lineage>
</organism>
<dbReference type="Proteomes" id="UP000193411">
    <property type="component" value="Unassembled WGS sequence"/>
</dbReference>
<reference evidence="3 4" key="1">
    <citation type="submission" date="2016-07" db="EMBL/GenBank/DDBJ databases">
        <title>Pervasive Adenine N6-methylation of Active Genes in Fungi.</title>
        <authorList>
            <consortium name="DOE Joint Genome Institute"/>
            <person name="Mondo S.J."/>
            <person name="Dannebaum R.O."/>
            <person name="Kuo R.C."/>
            <person name="Labutti K."/>
            <person name="Haridas S."/>
            <person name="Kuo A."/>
            <person name="Salamov A."/>
            <person name="Ahrendt S.R."/>
            <person name="Lipzen A."/>
            <person name="Sullivan W."/>
            <person name="Andreopoulos W.B."/>
            <person name="Clum A."/>
            <person name="Lindquist E."/>
            <person name="Daum C."/>
            <person name="Ramamoorthy G.K."/>
            <person name="Gryganskyi A."/>
            <person name="Culley D."/>
            <person name="Magnuson J.K."/>
            <person name="James T.Y."/>
            <person name="O'Malley M.A."/>
            <person name="Stajich J.E."/>
            <person name="Spatafora J.W."/>
            <person name="Visel A."/>
            <person name="Grigoriev I.V."/>
        </authorList>
    </citation>
    <scope>NUCLEOTIDE SEQUENCE [LARGE SCALE GENOMIC DNA]</scope>
    <source>
        <strain evidence="3 4">PL171</strain>
    </source>
</reference>
<feature type="coiled-coil region" evidence="1">
    <location>
        <begin position="251"/>
        <end position="374"/>
    </location>
</feature>
<protein>
    <submittedName>
        <fullName evidence="3">Uncharacterized protein</fullName>
    </submittedName>
</protein>
<dbReference type="AlphaFoldDB" id="A0A1Y2HW47"/>
<feature type="compositionally biased region" description="Low complexity" evidence="2">
    <location>
        <begin position="71"/>
        <end position="87"/>
    </location>
</feature>
<evidence type="ECO:0000313" key="4">
    <source>
        <dbReference type="Proteomes" id="UP000193411"/>
    </source>
</evidence>
<name>A0A1Y2HW47_9FUNG</name>
<keyword evidence="4" id="KW-1185">Reference proteome</keyword>
<comment type="caution">
    <text evidence="3">The sequence shown here is derived from an EMBL/GenBank/DDBJ whole genome shotgun (WGS) entry which is preliminary data.</text>
</comment>
<dbReference type="EMBL" id="MCFL01000010">
    <property type="protein sequence ID" value="ORZ37981.1"/>
    <property type="molecule type" value="Genomic_DNA"/>
</dbReference>
<proteinExistence type="predicted"/>
<sequence>MHPASTANPSATSANLGGSAGTYYSMDGPTLHHSHRTSAALGHHHLNLVTGYTDVGTSKLPLHLHVHSHQHQPSPHHVSPPTSPSTARRTRPPAPGRTSRRRATVGQAQLSSPSAETASRRYPSNENLSVRDRNAATPDAGYAISSSTMDKLQKIGQELLHKYTSACTDLDSLKTSASVLDAELATLRSTNDQLTQRNALLTSDLDAAKSQVATLESTLADSQSAHALAMSAVQAQQAKLDASEKEWGQQVKAAEHEAAEVRAKLERAEARGRDLKEGYTQACQDRDTALARAADAESTVSRLESELAALRASIDEAAIMDSPSSPNLSKDEVSLLLSTLANLQCAHDQLQSEHADVLNQFRQVQDDLARAREDHTAAAAAATQPLYEETFDSDVSAWLLQADSTPGSPSRSVQRTASVSLGDEMAAAAAVQQGPGDSMSFALAVGGSTMSQRMVVDAWTQSDEAHAGTVEGGISSEAIQEWVKHMNHLVDSAHELRARIHTADPASIRRSRSATPVFGVSAPSSAADWSWDDLCCMGHEVLDAIEGELSKLVSVPAEVKPLDSHGDRDGDTDEALAFSASNKQPPAALSIDNDDEAQVSHLGATPAPALLSQTKSTIQSLLHTILTDAITQQRSVIDTSRAYVAIVDAKAAEFSRQAQLEHDHHASSPPPSAARSRAGTNDSRQASTRQRVRTSDSATATRARSPFASPTRAPAAGSQSVGASPARGLGGAMGGQQAPSTTPVKKARARLFGVF</sequence>
<feature type="region of interest" description="Disordered" evidence="2">
    <location>
        <begin position="66"/>
        <end position="135"/>
    </location>
</feature>
<gene>
    <name evidence="3" type="ORF">BCR44DRAFT_1483650</name>
</gene>
<accession>A0A1Y2HW47</accession>
<feature type="coiled-coil region" evidence="1">
    <location>
        <begin position="177"/>
        <end position="225"/>
    </location>
</feature>
<feature type="compositionally biased region" description="Polar residues" evidence="2">
    <location>
        <begin position="679"/>
        <end position="702"/>
    </location>
</feature>
<feature type="region of interest" description="Disordered" evidence="2">
    <location>
        <begin position="656"/>
        <end position="744"/>
    </location>
</feature>